<evidence type="ECO:0000313" key="5">
    <source>
        <dbReference type="Proteomes" id="UP001275471"/>
    </source>
</evidence>
<dbReference type="EMBL" id="JAWPFF010000014">
    <property type="protein sequence ID" value="MDW2908627.1"/>
    <property type="molecule type" value="Genomic_DNA"/>
</dbReference>
<gene>
    <name evidence="2" type="ORF">R7V46_02630</name>
    <name evidence="4" type="ORF">R7V75_02720</name>
    <name evidence="3" type="ORF">R7W54_01280</name>
</gene>
<dbReference type="Proteomes" id="UP001281096">
    <property type="component" value="Unassembled WGS sequence"/>
</dbReference>
<feature type="coiled-coil region" evidence="1">
    <location>
        <begin position="199"/>
        <end position="253"/>
    </location>
</feature>
<keyword evidence="5" id="KW-1185">Reference proteome</keyword>
<dbReference type="EMBL" id="JAWPET010000015">
    <property type="protein sequence ID" value="MDW2852793.1"/>
    <property type="molecule type" value="Genomic_DNA"/>
</dbReference>
<comment type="caution">
    <text evidence="3">The sequence shown here is derived from an EMBL/GenBank/DDBJ whole genome shotgun (WGS) entry which is preliminary data.</text>
</comment>
<organism evidence="3 6">
    <name type="scientific">Mesomycoplasma ovipneumoniae</name>
    <dbReference type="NCBI Taxonomy" id="29562"/>
    <lineage>
        <taxon>Bacteria</taxon>
        <taxon>Bacillati</taxon>
        <taxon>Mycoplasmatota</taxon>
        <taxon>Mycoplasmoidales</taxon>
        <taxon>Metamycoplasmataceae</taxon>
        <taxon>Mesomycoplasma</taxon>
    </lineage>
</organism>
<evidence type="ECO:0000313" key="3">
    <source>
        <dbReference type="EMBL" id="MDW2892598.1"/>
    </source>
</evidence>
<protein>
    <submittedName>
        <fullName evidence="3">Uncharacterized protein</fullName>
    </submittedName>
</protein>
<sequence length="263" mass="32199">MFDYIYECLRLYKQPFIVISKVSYDSKTRKTKSEVEYASDWHLEHDYDRARKQTKKPQKIKQFEELKDKLKKDKDIVELKNLEIALSKARKKYNQEKIYNPLFDWINKNKFIQEGLNSLEIIREYRKLPNPIVPTNVDAIIIYNSLLENRDLAYQLIDTDYKFMLDWFKKNDLDISMESFRQFRESMQQAYGLTEVFYYHKLEDKLDKEISKLVQKQTQNQKPYRDELTYRKRLLVERLIRKQEERLKEEESKKDVPTFKMKI</sequence>
<name>A0AAJ2UCD5_9BACT</name>
<dbReference type="AlphaFoldDB" id="A0AAJ2UCD5"/>
<dbReference type="Proteomes" id="UP001275471">
    <property type="component" value="Unassembled WGS sequence"/>
</dbReference>
<evidence type="ECO:0000313" key="6">
    <source>
        <dbReference type="Proteomes" id="UP001281777"/>
    </source>
</evidence>
<dbReference type="RefSeq" id="WP_318043081.1">
    <property type="nucleotide sequence ID" value="NZ_JAWPES010000014.1"/>
</dbReference>
<evidence type="ECO:0000313" key="4">
    <source>
        <dbReference type="EMBL" id="MDW2908627.1"/>
    </source>
</evidence>
<reference evidence="3 5" key="1">
    <citation type="submission" date="2023-10" db="EMBL/GenBank/DDBJ databases">
        <title>Genome sequences of Mycoplasma ovipneumoniae isolated from goats.</title>
        <authorList>
            <person name="Spergser J."/>
        </authorList>
    </citation>
    <scope>NUCLEOTIDE SEQUENCE</scope>
    <source>
        <strain evidence="4 5">1N</strain>
        <strain evidence="2">2167_2</strain>
        <strain evidence="3">5N</strain>
    </source>
</reference>
<evidence type="ECO:0000313" key="2">
    <source>
        <dbReference type="EMBL" id="MDW2852793.1"/>
    </source>
</evidence>
<evidence type="ECO:0000256" key="1">
    <source>
        <dbReference type="SAM" id="Coils"/>
    </source>
</evidence>
<dbReference type="EMBL" id="JAWPFE010000005">
    <property type="protein sequence ID" value="MDW2892598.1"/>
    <property type="molecule type" value="Genomic_DNA"/>
</dbReference>
<proteinExistence type="predicted"/>
<accession>A0AAJ2UCD5</accession>
<keyword evidence="1" id="KW-0175">Coiled coil</keyword>
<dbReference type="Proteomes" id="UP001281777">
    <property type="component" value="Unassembled WGS sequence"/>
</dbReference>